<evidence type="ECO:0000313" key="7">
    <source>
        <dbReference type="EMBL" id="ABR55211.1"/>
    </source>
</evidence>
<evidence type="ECO:0000256" key="6">
    <source>
        <dbReference type="HAMAP-Rule" id="MF_01168"/>
    </source>
</evidence>
<feature type="binding site" evidence="6">
    <location>
        <position position="32"/>
    </location>
    <ligand>
        <name>8-oxoguanine</name>
        <dbReference type="ChEBI" id="CHEBI:52617"/>
    </ligand>
</feature>
<dbReference type="GO" id="GO:0006284">
    <property type="term" value="P:base-excision repair"/>
    <property type="evidence" value="ECO:0007669"/>
    <property type="project" value="UniProtKB-UniRule"/>
</dbReference>
<comment type="similarity">
    <text evidence="6">Belongs to the archaeal N-glycosylase/DNA lyase (AGOG) family.</text>
</comment>
<evidence type="ECO:0000256" key="3">
    <source>
        <dbReference type="ARBA" id="ARBA00022801"/>
    </source>
</evidence>
<keyword evidence="2 6" id="KW-0228">DNA excision</keyword>
<dbReference type="GeneID" id="5324832"/>
<comment type="domain">
    <text evidence="6">Contains two alpha-helical subdomains, with the 8-oxoguanine binding site located in a cleft at their interface. Contains a helix-hairpin-helix (HhH) structural motif and a Gly/Pro-rich sequence followed by a conserved Asp (HhH-GPD motif).</text>
</comment>
<feature type="binding site" evidence="6">
    <location>
        <position position="223"/>
    </location>
    <ligand>
        <name>8-oxoguanine</name>
        <dbReference type="ChEBI" id="CHEBI:52617"/>
    </ligand>
</feature>
<feature type="active site" evidence="6">
    <location>
        <position position="185"/>
    </location>
</feature>
<keyword evidence="5 6" id="KW-0456">Lyase</keyword>
<dbReference type="Gene3D" id="1.10.340.30">
    <property type="entry name" value="Hypothetical protein, domain 2"/>
    <property type="match status" value="1"/>
</dbReference>
<dbReference type="Proteomes" id="UP000001107">
    <property type="component" value="Chromosome"/>
</dbReference>
<dbReference type="Pfam" id="PF09171">
    <property type="entry name" value="AGOG"/>
    <property type="match status" value="1"/>
</dbReference>
<dbReference type="RefSeq" id="WP_012066126.1">
    <property type="nucleotide sequence ID" value="NC_009634.1"/>
</dbReference>
<feature type="binding site" evidence="6">
    <location>
        <position position="60"/>
    </location>
    <ligand>
        <name>8-oxoguanine</name>
        <dbReference type="ChEBI" id="CHEBI:52617"/>
    </ligand>
</feature>
<evidence type="ECO:0000256" key="1">
    <source>
        <dbReference type="ARBA" id="ARBA00022763"/>
    </source>
</evidence>
<dbReference type="PIRSF" id="PIRSF008955">
    <property type="entry name" value="AGOG"/>
    <property type="match status" value="1"/>
</dbReference>
<feature type="binding site" evidence="6">
    <location>
        <position position="219"/>
    </location>
    <ligand>
        <name>8-oxoguanine</name>
        <dbReference type="ChEBI" id="CHEBI:52617"/>
    </ligand>
</feature>
<evidence type="ECO:0000313" key="8">
    <source>
        <dbReference type="Proteomes" id="UP000001107"/>
    </source>
</evidence>
<feature type="binding site" evidence="6">
    <location>
        <position position="157"/>
    </location>
    <ligand>
        <name>8-oxoguanine</name>
        <dbReference type="ChEBI" id="CHEBI:52617"/>
    </ligand>
</feature>
<dbReference type="AlphaFoldDB" id="A6URT9"/>
<name>A6URT9_METVS</name>
<organism evidence="7 8">
    <name type="scientific">Methanococcus vannielii (strain ATCC 35089 / DSM 1224 / JCM 13029 / OCM 148 / SB)</name>
    <dbReference type="NCBI Taxonomy" id="406327"/>
    <lineage>
        <taxon>Archaea</taxon>
        <taxon>Methanobacteriati</taxon>
        <taxon>Methanobacteriota</taxon>
        <taxon>Methanomada group</taxon>
        <taxon>Methanococci</taxon>
        <taxon>Methanococcales</taxon>
        <taxon>Methanococcaceae</taxon>
        <taxon>Methanococcus</taxon>
    </lineage>
</organism>
<evidence type="ECO:0000256" key="4">
    <source>
        <dbReference type="ARBA" id="ARBA00023204"/>
    </source>
</evidence>
<evidence type="ECO:0000256" key="2">
    <source>
        <dbReference type="ARBA" id="ARBA00022769"/>
    </source>
</evidence>
<evidence type="ECO:0000256" key="5">
    <source>
        <dbReference type="ARBA" id="ARBA00023239"/>
    </source>
</evidence>
<dbReference type="HAMAP" id="MF_01168">
    <property type="entry name" value="AGOG"/>
    <property type="match status" value="1"/>
</dbReference>
<feature type="binding site" evidence="6">
    <location>
        <position position="71"/>
    </location>
    <ligand>
        <name>8-oxoguanine</name>
        <dbReference type="ChEBI" id="CHEBI:52617"/>
    </ligand>
</feature>
<keyword evidence="1 6" id="KW-0227">DNA damage</keyword>
<comment type="caution">
    <text evidence="6">Lacks conserved residue(s) required for the propagation of feature annotation.</text>
</comment>
<keyword evidence="4 6" id="KW-0234">DNA repair</keyword>
<dbReference type="NCBIfam" id="NF009786">
    <property type="entry name" value="PRK13280.1-5"/>
    <property type="match status" value="1"/>
</dbReference>
<dbReference type="InterPro" id="IPR016544">
    <property type="entry name" value="AGOG"/>
</dbReference>
<keyword evidence="8" id="KW-1185">Reference proteome</keyword>
<feature type="active site" description="Schiff-base intermediate with DNA" evidence="6">
    <location>
        <position position="153"/>
    </location>
</feature>
<dbReference type="KEGG" id="mvn:Mevan_1314"/>
<dbReference type="EC" id="4.2.99.18" evidence="6"/>
<feature type="binding site" evidence="6">
    <location>
        <position position="183"/>
    </location>
    <ligand>
        <name>8-oxoguanine</name>
        <dbReference type="ChEBI" id="CHEBI:52617"/>
    </ligand>
</feature>
<keyword evidence="3 6" id="KW-0378">Hydrolase</keyword>
<comment type="function">
    <text evidence="6">DNA repair enzyme that is part of the base excision repair (BER) pathway; protects from oxidative damage by removing the major product of DNA oxidation, 8-oxoguanine (GO), from single- and double-stranded DNA substrates.</text>
</comment>
<dbReference type="STRING" id="406327.Mevan_1314"/>
<dbReference type="SUPFAM" id="SSF48150">
    <property type="entry name" value="DNA-glycosylase"/>
    <property type="match status" value="1"/>
</dbReference>
<comment type="catalytic activity">
    <reaction evidence="6">
        <text>2'-deoxyribonucleotide-(2'-deoxyribose 5'-phosphate)-2'-deoxyribonucleotide-DNA = a 3'-end 2'-deoxyribonucleotide-(2,3-dehydro-2,3-deoxyribose 5'-phosphate)-DNA + a 5'-end 5'-phospho-2'-deoxyribonucleoside-DNA + H(+)</text>
        <dbReference type="Rhea" id="RHEA:66592"/>
        <dbReference type="Rhea" id="RHEA-COMP:13180"/>
        <dbReference type="Rhea" id="RHEA-COMP:16897"/>
        <dbReference type="Rhea" id="RHEA-COMP:17067"/>
        <dbReference type="ChEBI" id="CHEBI:15378"/>
        <dbReference type="ChEBI" id="CHEBI:136412"/>
        <dbReference type="ChEBI" id="CHEBI:157695"/>
        <dbReference type="ChEBI" id="CHEBI:167181"/>
        <dbReference type="EC" id="4.2.99.18"/>
    </reaction>
</comment>
<reference evidence="7" key="1">
    <citation type="submission" date="2007-06" db="EMBL/GenBank/DDBJ databases">
        <title>Complete sequence of Methanococcus vannielii SB.</title>
        <authorList>
            <consortium name="US DOE Joint Genome Institute"/>
            <person name="Copeland A."/>
            <person name="Lucas S."/>
            <person name="Lapidus A."/>
            <person name="Barry K."/>
            <person name="Glavina del Rio T."/>
            <person name="Dalin E."/>
            <person name="Tice H."/>
            <person name="Pitluck S."/>
            <person name="Chain P."/>
            <person name="Malfatti S."/>
            <person name="Shin M."/>
            <person name="Vergez L."/>
            <person name="Schmutz J."/>
            <person name="Larimer F."/>
            <person name="Land M."/>
            <person name="Hauser L."/>
            <person name="Kyrpides N."/>
            <person name="Anderson I."/>
            <person name="Sieprawska-Lupa M."/>
            <person name="Whitman W.B."/>
            <person name="Richardson P."/>
        </authorList>
    </citation>
    <scope>NUCLEOTIDE SEQUENCE [LARGE SCALE GENOMIC DNA]</scope>
    <source>
        <strain evidence="7">SB</strain>
    </source>
</reference>
<dbReference type="OrthoDB" id="15106at2157"/>
<proteinExistence type="inferred from homology"/>
<dbReference type="GO" id="GO:0000702">
    <property type="term" value="F:oxidized base lesion DNA N-glycosylase activity"/>
    <property type="evidence" value="ECO:0007669"/>
    <property type="project" value="UniProtKB-UniRule"/>
</dbReference>
<dbReference type="EC" id="3.2.2.-" evidence="6"/>
<dbReference type="GO" id="GO:0140078">
    <property type="term" value="F:class I DNA-(apurinic or apyrimidinic site) endonuclease activity"/>
    <property type="evidence" value="ECO:0007669"/>
    <property type="project" value="UniProtKB-EC"/>
</dbReference>
<dbReference type="eggNOG" id="arCOG04144">
    <property type="taxonomic scope" value="Archaea"/>
</dbReference>
<gene>
    <name evidence="7" type="ordered locus">Mevan_1314</name>
</gene>
<dbReference type="HOGENOM" id="CLU_085935_0_0_2"/>
<dbReference type="EMBL" id="CP000742">
    <property type="protein sequence ID" value="ABR55211.1"/>
    <property type="molecule type" value="Genomic_DNA"/>
</dbReference>
<dbReference type="NCBIfam" id="NF009785">
    <property type="entry name" value="PRK13280.1-2"/>
    <property type="match status" value="1"/>
</dbReference>
<accession>A6URT9</accession>
<dbReference type="InterPro" id="IPR011257">
    <property type="entry name" value="DNA_glycosylase"/>
</dbReference>
<dbReference type="InterPro" id="IPR015254">
    <property type="entry name" value="AGOG-like"/>
</dbReference>
<protein>
    <recommendedName>
        <fullName evidence="6">N-glycosylase/DNA lyase</fullName>
    </recommendedName>
    <alternativeName>
        <fullName evidence="6">8-oxoguanine DNA glycosylase</fullName>
        <ecNumber evidence="6">3.2.2.-</ecNumber>
    </alternativeName>
    <alternativeName>
        <fullName evidence="6">AGOG</fullName>
    </alternativeName>
    <alternativeName>
        <fullName evidence="6">DNA-(apurinic or apyrimidinic site) lyase</fullName>
        <shortName evidence="6">AP lyase</shortName>
        <ecNumber evidence="6">4.2.99.18</ecNumber>
    </alternativeName>
</protein>
<sequence>MENLEKIRKIKEVFNSLDVNFAREMEENVDLQYFVLKNLKKSIKSDEIFIKLILINSLVSYQLGTTGELWWKEFSDYWSKHDFEPSNLLKEYIKFLRGSKGNKRLLDTKTKRIEKIFPFLNGLTIQNFEDYYQNMEYLLLKISKELNSKKESKTIVFAVKMFGYAGRIVFNKFIPYPMEIQIPKDSRIENYTKKLTDEDPVVFWGKISKESNIPPLHLDSIIWPALGRNFDNKSLLNTFGKKSELVFKLVDI</sequence>